<evidence type="ECO:0000313" key="1">
    <source>
        <dbReference type="EMBL" id="KZS98762.1"/>
    </source>
</evidence>
<reference evidence="1 2" key="1">
    <citation type="journal article" date="2016" name="Mol. Biol. Evol.">
        <title>Comparative Genomics of Early-Diverging Mushroom-Forming Fungi Provides Insights into the Origins of Lignocellulose Decay Capabilities.</title>
        <authorList>
            <person name="Nagy L.G."/>
            <person name="Riley R."/>
            <person name="Tritt A."/>
            <person name="Adam C."/>
            <person name="Daum C."/>
            <person name="Floudas D."/>
            <person name="Sun H."/>
            <person name="Yadav J.S."/>
            <person name="Pangilinan J."/>
            <person name="Larsson K.H."/>
            <person name="Matsuura K."/>
            <person name="Barry K."/>
            <person name="Labutti K."/>
            <person name="Kuo R."/>
            <person name="Ohm R.A."/>
            <person name="Bhattacharya S.S."/>
            <person name="Shirouzu T."/>
            <person name="Yoshinaga Y."/>
            <person name="Martin F.M."/>
            <person name="Grigoriev I.V."/>
            <person name="Hibbett D.S."/>
        </authorList>
    </citation>
    <scope>NUCLEOTIDE SEQUENCE [LARGE SCALE GENOMIC DNA]</scope>
    <source>
        <strain evidence="1 2">HHB9708</strain>
    </source>
</reference>
<dbReference type="OrthoDB" id="4851849at2759"/>
<sequence length="355" mass="41418">MLDYGIDRLVGEQEVYSLLQIYTELFEKFGVKPTSLHTWRIEGRLYQEMLAAYRAAGDKASKVNFAWLCQHEKIFDPNYDPSHIYDVKEDQWHMRAWRGIGGSPSLRWADVRETVARWPEYKQTCYHFYNTILGGGGPSIQSFGPWLQFGFCAFEDTTPAPVQVLYLCLLNLCTFDEFSQAYRTSTLISLMDRKGLKEMRLAMPQAHEFEAVLSESPGNISTIWWLKSYALLTKSNLHLTVLIPYGFGNCRDRAEFRQLMQFYNTHFREGKVPPFELQKAAEHDRIFDYISKHPSVKIANSEKRFLSRVLQTHNREIFGGSSVSTKTQWQQLDKMVPVMMLYLTSPMYKWSMQRS</sequence>
<proteinExistence type="predicted"/>
<dbReference type="AlphaFoldDB" id="A0A165AC00"/>
<name>A0A165AC00_9AGAM</name>
<protein>
    <submittedName>
        <fullName evidence="1">Uncharacterized protein</fullName>
    </submittedName>
</protein>
<gene>
    <name evidence="1" type="ORF">SISNIDRAFT_480371</name>
</gene>
<keyword evidence="2" id="KW-1185">Reference proteome</keyword>
<organism evidence="1 2">
    <name type="scientific">Sistotremastrum niveocremeum HHB9708</name>
    <dbReference type="NCBI Taxonomy" id="1314777"/>
    <lineage>
        <taxon>Eukaryota</taxon>
        <taxon>Fungi</taxon>
        <taxon>Dikarya</taxon>
        <taxon>Basidiomycota</taxon>
        <taxon>Agaricomycotina</taxon>
        <taxon>Agaricomycetes</taxon>
        <taxon>Sistotremastrales</taxon>
        <taxon>Sistotremastraceae</taxon>
        <taxon>Sertulicium</taxon>
        <taxon>Sertulicium niveocremeum</taxon>
    </lineage>
</organism>
<dbReference type="EMBL" id="KV419394">
    <property type="protein sequence ID" value="KZS98762.1"/>
    <property type="molecule type" value="Genomic_DNA"/>
</dbReference>
<evidence type="ECO:0000313" key="2">
    <source>
        <dbReference type="Proteomes" id="UP000076722"/>
    </source>
</evidence>
<dbReference type="STRING" id="1314777.A0A165AC00"/>
<dbReference type="Proteomes" id="UP000076722">
    <property type="component" value="Unassembled WGS sequence"/>
</dbReference>
<accession>A0A165AC00</accession>